<organism evidence="1 2">
    <name type="scientific">Cichorium intybus</name>
    <name type="common">Chicory</name>
    <dbReference type="NCBI Taxonomy" id="13427"/>
    <lineage>
        <taxon>Eukaryota</taxon>
        <taxon>Viridiplantae</taxon>
        <taxon>Streptophyta</taxon>
        <taxon>Embryophyta</taxon>
        <taxon>Tracheophyta</taxon>
        <taxon>Spermatophyta</taxon>
        <taxon>Magnoliopsida</taxon>
        <taxon>eudicotyledons</taxon>
        <taxon>Gunneridae</taxon>
        <taxon>Pentapetalae</taxon>
        <taxon>asterids</taxon>
        <taxon>campanulids</taxon>
        <taxon>Asterales</taxon>
        <taxon>Asteraceae</taxon>
        <taxon>Cichorioideae</taxon>
        <taxon>Cichorieae</taxon>
        <taxon>Cichoriinae</taxon>
        <taxon>Cichorium</taxon>
    </lineage>
</organism>
<dbReference type="EMBL" id="CM042013">
    <property type="protein sequence ID" value="KAI3739804.1"/>
    <property type="molecule type" value="Genomic_DNA"/>
</dbReference>
<reference evidence="2" key="1">
    <citation type="journal article" date="2022" name="Mol. Ecol. Resour.">
        <title>The genomes of chicory, endive, great burdock and yacon provide insights into Asteraceae palaeo-polyploidization history and plant inulin production.</title>
        <authorList>
            <person name="Fan W."/>
            <person name="Wang S."/>
            <person name="Wang H."/>
            <person name="Wang A."/>
            <person name="Jiang F."/>
            <person name="Liu H."/>
            <person name="Zhao H."/>
            <person name="Xu D."/>
            <person name="Zhang Y."/>
        </authorList>
    </citation>
    <scope>NUCLEOTIDE SEQUENCE [LARGE SCALE GENOMIC DNA]</scope>
    <source>
        <strain evidence="2">cv. Punajuju</strain>
    </source>
</reference>
<accession>A0ACB9CZR5</accession>
<evidence type="ECO:0000313" key="1">
    <source>
        <dbReference type="EMBL" id="KAI3739804.1"/>
    </source>
</evidence>
<name>A0ACB9CZR5_CICIN</name>
<comment type="caution">
    <text evidence="1">The sequence shown here is derived from an EMBL/GenBank/DDBJ whole genome shotgun (WGS) entry which is preliminary data.</text>
</comment>
<gene>
    <name evidence="1" type="ORF">L2E82_30216</name>
</gene>
<reference evidence="1 2" key="2">
    <citation type="journal article" date="2022" name="Mol. Ecol. Resour.">
        <title>The genomes of chicory, endive, great burdock and yacon provide insights into Asteraceae paleo-polyploidization history and plant inulin production.</title>
        <authorList>
            <person name="Fan W."/>
            <person name="Wang S."/>
            <person name="Wang H."/>
            <person name="Wang A."/>
            <person name="Jiang F."/>
            <person name="Liu H."/>
            <person name="Zhao H."/>
            <person name="Xu D."/>
            <person name="Zhang Y."/>
        </authorList>
    </citation>
    <scope>NUCLEOTIDE SEQUENCE [LARGE SCALE GENOMIC DNA]</scope>
    <source>
        <strain evidence="2">cv. Punajuju</strain>
        <tissue evidence="1">Leaves</tissue>
    </source>
</reference>
<evidence type="ECO:0000313" key="2">
    <source>
        <dbReference type="Proteomes" id="UP001055811"/>
    </source>
</evidence>
<proteinExistence type="predicted"/>
<dbReference type="Proteomes" id="UP001055811">
    <property type="component" value="Linkage Group LG05"/>
</dbReference>
<keyword evidence="2" id="KW-1185">Reference proteome</keyword>
<protein>
    <submittedName>
        <fullName evidence="1">Uncharacterized protein</fullName>
    </submittedName>
</protein>
<sequence length="123" mass="14266">MNMHEQKSGYGTNTKAKKDVSNPNAMKTQLEYKNNRVHGQELSPPKPKPPSLETHAYEISHTKSPNRDQDQTKLTPKYLPPRPLPSSKRKREKKENTRERSASPGRKPTTQLENTEFYPRKRN</sequence>